<name>A0A1I0IV67_9FIRM</name>
<dbReference type="Pfam" id="PF00877">
    <property type="entry name" value="NLPC_P60"/>
    <property type="match status" value="1"/>
</dbReference>
<evidence type="ECO:0000256" key="3">
    <source>
        <dbReference type="ARBA" id="ARBA00022801"/>
    </source>
</evidence>
<dbReference type="Proteomes" id="UP000198508">
    <property type="component" value="Unassembled WGS sequence"/>
</dbReference>
<evidence type="ECO:0000313" key="6">
    <source>
        <dbReference type="EMBL" id="SEU00936.1"/>
    </source>
</evidence>
<organism evidence="6 7">
    <name type="scientific">Enterocloster lavalensis</name>
    <dbReference type="NCBI Taxonomy" id="460384"/>
    <lineage>
        <taxon>Bacteria</taxon>
        <taxon>Bacillati</taxon>
        <taxon>Bacillota</taxon>
        <taxon>Clostridia</taxon>
        <taxon>Lachnospirales</taxon>
        <taxon>Lachnospiraceae</taxon>
        <taxon>Enterocloster</taxon>
    </lineage>
</organism>
<dbReference type="GO" id="GO:0008234">
    <property type="term" value="F:cysteine-type peptidase activity"/>
    <property type="evidence" value="ECO:0007669"/>
    <property type="project" value="UniProtKB-KW"/>
</dbReference>
<feature type="domain" description="NlpC/P60" evidence="5">
    <location>
        <begin position="1"/>
        <end position="60"/>
    </location>
</feature>
<feature type="non-terminal residue" evidence="6">
    <location>
        <position position="1"/>
    </location>
</feature>
<dbReference type="GO" id="GO:0006508">
    <property type="term" value="P:proteolysis"/>
    <property type="evidence" value="ECO:0007669"/>
    <property type="project" value="UniProtKB-KW"/>
</dbReference>
<accession>A0A1I0IV67</accession>
<evidence type="ECO:0000313" key="7">
    <source>
        <dbReference type="Proteomes" id="UP000198508"/>
    </source>
</evidence>
<dbReference type="InterPro" id="IPR038765">
    <property type="entry name" value="Papain-like_cys_pep_sf"/>
</dbReference>
<comment type="similarity">
    <text evidence="1">Belongs to the peptidase C40 family.</text>
</comment>
<evidence type="ECO:0000256" key="4">
    <source>
        <dbReference type="ARBA" id="ARBA00022807"/>
    </source>
</evidence>
<protein>
    <submittedName>
        <fullName evidence="6">NlpC/P60 family protein</fullName>
    </submittedName>
</protein>
<sequence length="60" mass="6588">ISADQMQPGDLLFYGNGRRINHVAMYIGNGQIVHASTEQTGITISPWNYRTPVKITSVLG</sequence>
<dbReference type="EMBL" id="FOIM01000024">
    <property type="protein sequence ID" value="SEU00936.1"/>
    <property type="molecule type" value="Genomic_DNA"/>
</dbReference>
<keyword evidence="4" id="KW-0788">Thiol protease</keyword>
<dbReference type="InterPro" id="IPR000064">
    <property type="entry name" value="NLP_P60_dom"/>
</dbReference>
<dbReference type="InterPro" id="IPR051202">
    <property type="entry name" value="Peptidase_C40"/>
</dbReference>
<dbReference type="PANTHER" id="PTHR47053">
    <property type="entry name" value="MUREIN DD-ENDOPEPTIDASE MEPH-RELATED"/>
    <property type="match status" value="1"/>
</dbReference>
<dbReference type="AlphaFoldDB" id="A0A1I0IV67"/>
<dbReference type="Gene3D" id="3.90.1720.10">
    <property type="entry name" value="endopeptidase domain like (from Nostoc punctiforme)"/>
    <property type="match status" value="1"/>
</dbReference>
<dbReference type="SUPFAM" id="SSF54001">
    <property type="entry name" value="Cysteine proteinases"/>
    <property type="match status" value="1"/>
</dbReference>
<keyword evidence="7" id="KW-1185">Reference proteome</keyword>
<keyword evidence="3" id="KW-0378">Hydrolase</keyword>
<dbReference type="PANTHER" id="PTHR47053:SF1">
    <property type="entry name" value="MUREIN DD-ENDOPEPTIDASE MEPH-RELATED"/>
    <property type="match status" value="1"/>
</dbReference>
<reference evidence="7" key="1">
    <citation type="submission" date="2016-10" db="EMBL/GenBank/DDBJ databases">
        <authorList>
            <person name="Varghese N."/>
            <person name="Submissions S."/>
        </authorList>
    </citation>
    <scope>NUCLEOTIDE SEQUENCE [LARGE SCALE GENOMIC DNA]</scope>
    <source>
        <strain evidence="7">NLAE-zl-G277</strain>
    </source>
</reference>
<gene>
    <name evidence="6" type="ORF">SAMN05216313_1241</name>
</gene>
<dbReference type="RefSeq" id="WP_139201186.1">
    <property type="nucleotide sequence ID" value="NZ_FOIM01000024.1"/>
</dbReference>
<dbReference type="PROSITE" id="PS51935">
    <property type="entry name" value="NLPC_P60"/>
    <property type="match status" value="1"/>
</dbReference>
<evidence type="ECO:0000259" key="5">
    <source>
        <dbReference type="PROSITE" id="PS51935"/>
    </source>
</evidence>
<evidence type="ECO:0000256" key="1">
    <source>
        <dbReference type="ARBA" id="ARBA00007074"/>
    </source>
</evidence>
<evidence type="ECO:0000256" key="2">
    <source>
        <dbReference type="ARBA" id="ARBA00022670"/>
    </source>
</evidence>
<keyword evidence="2" id="KW-0645">Protease</keyword>
<proteinExistence type="inferred from homology"/>
<dbReference type="STRING" id="460384.SAMN05216313_1241"/>